<organism evidence="2 3">
    <name type="scientific">Escherichia coli O6:H1 (strain CFT073 / ATCC 700928 / UPEC)</name>
    <dbReference type="NCBI Taxonomy" id="199310"/>
    <lineage>
        <taxon>Bacteria</taxon>
        <taxon>Pseudomonadati</taxon>
        <taxon>Pseudomonadota</taxon>
        <taxon>Gammaproteobacteria</taxon>
        <taxon>Enterobacterales</taxon>
        <taxon>Enterobacteriaceae</taxon>
        <taxon>Escherichia</taxon>
    </lineage>
</organism>
<dbReference type="STRING" id="199310.c4553"/>
<reference evidence="2 3" key="1">
    <citation type="journal article" date="2002" name="Proc. Natl. Acad. Sci. U.S.A.">
        <title>Extensive mosaic structure revealed by the complete genome sequence of uropathogenic Escherichia coli.</title>
        <authorList>
            <person name="Welch R.A."/>
            <person name="Burland V."/>
            <person name="Plunkett G.III."/>
            <person name="Redford P."/>
            <person name="Roesch P."/>
            <person name="Rasko D."/>
            <person name="Buckles E.L."/>
            <person name="Liou S.R."/>
            <person name="Boutin A."/>
            <person name="Hackett J."/>
            <person name="Stroud D."/>
            <person name="Mayhew G.F."/>
            <person name="Rose D.J."/>
            <person name="Zhou S."/>
            <person name="Schwartz D.C."/>
            <person name="Perna N.T."/>
            <person name="Mobley H.L."/>
            <person name="Donnenberg M.S."/>
            <person name="Blattner F.R."/>
        </authorList>
    </citation>
    <scope>NUCLEOTIDE SEQUENCE [LARGE SCALE GENOMIC DNA]</scope>
    <source>
        <strain evidence="3">CFT073 / ATCC 700928 / UPEC</strain>
    </source>
</reference>
<gene>
    <name evidence="2" type="ordered locus">c4553</name>
</gene>
<feature type="compositionally biased region" description="Polar residues" evidence="1">
    <location>
        <begin position="14"/>
        <end position="37"/>
    </location>
</feature>
<evidence type="ECO:0000313" key="2">
    <source>
        <dbReference type="EMBL" id="AAN82987.1"/>
    </source>
</evidence>
<dbReference type="AlphaFoldDB" id="A0A0H2VCL6"/>
<dbReference type="HOGENOM" id="CLU_207751_0_0_6"/>
<feature type="compositionally biased region" description="Basic and acidic residues" evidence="1">
    <location>
        <begin position="38"/>
        <end position="63"/>
    </location>
</feature>
<protein>
    <submittedName>
        <fullName evidence="2">Uncharacterized protein</fullName>
    </submittedName>
</protein>
<sequence length="63" mass="6969">MNFVKPVQTHGKRTSTPDGTIQTPVTGGTKGMTNQSGNDDKQLADQRSQQKDERECRQHRGQG</sequence>
<dbReference type="Proteomes" id="UP000001410">
    <property type="component" value="Chromosome"/>
</dbReference>
<name>A0A0H2VCL6_ECOL6</name>
<accession>A0A0H2VCL6</accession>
<keyword evidence="3" id="KW-1185">Reference proteome</keyword>
<proteinExistence type="predicted"/>
<evidence type="ECO:0000256" key="1">
    <source>
        <dbReference type="SAM" id="MobiDB-lite"/>
    </source>
</evidence>
<dbReference type="EMBL" id="AE014075">
    <property type="protein sequence ID" value="AAN82987.1"/>
    <property type="molecule type" value="Genomic_DNA"/>
</dbReference>
<dbReference type="KEGG" id="ecc:c4553"/>
<feature type="region of interest" description="Disordered" evidence="1">
    <location>
        <begin position="1"/>
        <end position="63"/>
    </location>
</feature>
<evidence type="ECO:0000313" key="3">
    <source>
        <dbReference type="Proteomes" id="UP000001410"/>
    </source>
</evidence>